<evidence type="ECO:0008006" key="3">
    <source>
        <dbReference type="Google" id="ProtNLM"/>
    </source>
</evidence>
<keyword evidence="2" id="KW-1185">Reference proteome</keyword>
<name>A0A0N9I2F2_9PSEU</name>
<dbReference type="Proteomes" id="UP000063699">
    <property type="component" value="Chromosome"/>
</dbReference>
<evidence type="ECO:0000313" key="1">
    <source>
        <dbReference type="EMBL" id="ALG08368.1"/>
    </source>
</evidence>
<dbReference type="KEGG" id="kphy:AOZ06_16935"/>
<dbReference type="STRING" id="860235.AOZ06_16935"/>
<sequence>MPRPAGTGGAICLPQQRSTIGFVTAGTGVTTIAVIDRTYNGPPNSAQGGYACAVFAKAALGHNAAAVTLLKPPPLDTPCEVTPGPKRAMVRANGTLVATVCPIGREPDEVMPVNADTARQAAAGFRGRADHPFPTCYVCGHDRVDGLHLTPGPVPDRPGTAACLWTPREPVTEEIVWGVLDCPGGWTYPEPAVLSRMCAVMAGPIRAGVPHVVTAVRRSSRDRTITVGTSVHTTSGQLVAKASAVWTAIPGGLPGGD</sequence>
<organism evidence="1 2">
    <name type="scientific">Kibdelosporangium phytohabitans</name>
    <dbReference type="NCBI Taxonomy" id="860235"/>
    <lineage>
        <taxon>Bacteria</taxon>
        <taxon>Bacillati</taxon>
        <taxon>Actinomycetota</taxon>
        <taxon>Actinomycetes</taxon>
        <taxon>Pseudonocardiales</taxon>
        <taxon>Pseudonocardiaceae</taxon>
        <taxon>Kibdelosporangium</taxon>
    </lineage>
</organism>
<protein>
    <recommendedName>
        <fullName evidence="3">Thioesterase domain-containing protein</fullName>
    </recommendedName>
</protein>
<reference evidence="1 2" key="1">
    <citation type="submission" date="2015-07" db="EMBL/GenBank/DDBJ databases">
        <title>Genome sequencing of Kibdelosporangium phytohabitans.</title>
        <authorList>
            <person name="Qin S."/>
            <person name="Xing K."/>
        </authorList>
    </citation>
    <scope>NUCLEOTIDE SEQUENCE [LARGE SCALE GENOMIC DNA]</scope>
    <source>
        <strain evidence="1 2">KLBMP1111</strain>
    </source>
</reference>
<dbReference type="EMBL" id="CP012752">
    <property type="protein sequence ID" value="ALG08368.1"/>
    <property type="molecule type" value="Genomic_DNA"/>
</dbReference>
<dbReference type="AlphaFoldDB" id="A0A0N9I2F2"/>
<proteinExistence type="predicted"/>
<accession>A0A0N9I2F2</accession>
<gene>
    <name evidence="1" type="ORF">AOZ06_16935</name>
</gene>
<dbReference type="InterPro" id="IPR029069">
    <property type="entry name" value="HotDog_dom_sf"/>
</dbReference>
<dbReference type="Gene3D" id="3.10.129.10">
    <property type="entry name" value="Hotdog Thioesterase"/>
    <property type="match status" value="1"/>
</dbReference>
<evidence type="ECO:0000313" key="2">
    <source>
        <dbReference type="Proteomes" id="UP000063699"/>
    </source>
</evidence>
<dbReference type="SUPFAM" id="SSF54637">
    <property type="entry name" value="Thioesterase/thiol ester dehydrase-isomerase"/>
    <property type="match status" value="1"/>
</dbReference>